<dbReference type="EMBL" id="JAEPCM010000064">
    <property type="protein sequence ID" value="MCG7945232.1"/>
    <property type="molecule type" value="Genomic_DNA"/>
</dbReference>
<organism evidence="1 2">
    <name type="scientific">Candidatus Thiodiazotropha taylori</name>
    <dbReference type="NCBI Taxonomy" id="2792791"/>
    <lineage>
        <taxon>Bacteria</taxon>
        <taxon>Pseudomonadati</taxon>
        <taxon>Pseudomonadota</taxon>
        <taxon>Gammaproteobacteria</taxon>
        <taxon>Chromatiales</taxon>
        <taxon>Sedimenticolaceae</taxon>
        <taxon>Candidatus Thiodiazotropha</taxon>
    </lineage>
</organism>
<proteinExistence type="predicted"/>
<evidence type="ECO:0000313" key="1">
    <source>
        <dbReference type="EMBL" id="MCG7945232.1"/>
    </source>
</evidence>
<comment type="caution">
    <text evidence="1">The sequence shown here is derived from an EMBL/GenBank/DDBJ whole genome shotgun (WGS) entry which is preliminary data.</text>
</comment>
<name>A0A9E4N316_9GAMM</name>
<gene>
    <name evidence="1" type="ORF">JAZ07_02675</name>
</gene>
<dbReference type="Proteomes" id="UP000886667">
    <property type="component" value="Unassembled WGS sequence"/>
</dbReference>
<dbReference type="AlphaFoldDB" id="A0A9E4N316"/>
<reference evidence="1" key="1">
    <citation type="journal article" date="2021" name="Proc. Natl. Acad. Sci. U.S.A.">
        <title>Global biogeography of chemosynthetic symbionts reveals both localized and globally distributed symbiont groups. .</title>
        <authorList>
            <person name="Osvatic J.T."/>
            <person name="Wilkins L.G.E."/>
            <person name="Leibrecht L."/>
            <person name="Leray M."/>
            <person name="Zauner S."/>
            <person name="Polzin J."/>
            <person name="Camacho Y."/>
            <person name="Gros O."/>
            <person name="van Gils J.A."/>
            <person name="Eisen J.A."/>
            <person name="Petersen J.M."/>
            <person name="Yuen B."/>
        </authorList>
    </citation>
    <scope>NUCLEOTIDE SEQUENCE</scope>
    <source>
        <strain evidence="1">MAGclacostrist064TRANS</strain>
    </source>
</reference>
<accession>A0A9E4N316</accession>
<sequence length="91" mass="10375">MSVDELDTRLLGHLSLLYGEQQAATLLPKLHELIGRHIEVRQGKRLEIPRWDEKDSVLIGYGDSIQYPGMTPLASLKQFLDRRLNGVFSMV</sequence>
<protein>
    <submittedName>
        <fullName evidence="1">Uncharacterized protein</fullName>
    </submittedName>
</protein>
<evidence type="ECO:0000313" key="2">
    <source>
        <dbReference type="Proteomes" id="UP000886667"/>
    </source>
</evidence>
<feature type="non-terminal residue" evidence="1">
    <location>
        <position position="91"/>
    </location>
</feature>